<keyword evidence="3 5" id="KW-0378">Hydrolase</keyword>
<reference evidence="9" key="2">
    <citation type="submission" date="2020-02" db="EMBL/GenBank/DDBJ databases">
        <authorList>
            <person name="Littmann E."/>
            <person name="Sorbara M."/>
        </authorList>
    </citation>
    <scope>NUCLEOTIDE SEQUENCE</scope>
    <source>
        <strain evidence="9">MSK.1.17</strain>
    </source>
</reference>
<name>A0AAW5BK61_9FIRM</name>
<dbReference type="EMBL" id="JAKNGE010000003">
    <property type="protein sequence ID" value="MCG4744373.1"/>
    <property type="molecule type" value="Genomic_DNA"/>
</dbReference>
<sequence length="497" mass="56327">MMLETREQLEELLKNGVSDIEAAAEIADKDPMRPRYHFHSPSQWMDDPNGIIYHKGYYHMMYSLNPNTSKHRAGMVYKTAHRVWDPGHEDWTGGITVWGHARSKDMVHWEHLPIALYPVLEKGEHFIWFGTTALNENGTPIAVYTSVGPDKRPEDTADQWLWFGDDDLIKWKPAEDNPILDYDLHGDERLTEWRDPFVVKHDGKGYLILGARRVGKEKNDAVIALYEAQNPEYTKWSYKGVIFSLENREVPSCECPNLVKIQDKWVILVSPHGAVEYYVGNMDFEHAQFTVESSGMVDFSTNFYATNVLEDDRERKIMWGAVEGFSNTKGWNGCVSLPRQLSVSRDGHLWQGPVKELESLRNDHTAFSGVVTGDKSQKLFDIREGTAEIKLWVRPGSAVRLILPPGLAGEIRIGSDFVSAGTKKAPLKKKDEHELTIFLDRTVIEMFLDDGTCLTSVLPQAITKGTVEVVAEGGPAEVKADAYNLHCADLFSMELFR</sequence>
<evidence type="ECO:0000313" key="9">
    <source>
        <dbReference type="EMBL" id="NSJ48736.1"/>
    </source>
</evidence>
<dbReference type="AlphaFoldDB" id="A0AAW5BK61"/>
<reference evidence="8" key="3">
    <citation type="submission" date="2022-01" db="EMBL/GenBank/DDBJ databases">
        <title>Collection of gut derived symbiotic bacterial strains cultured from healthy donors.</title>
        <authorList>
            <person name="Lin H."/>
            <person name="Kohout C."/>
            <person name="Waligurski E."/>
            <person name="Pamer E.G."/>
        </authorList>
    </citation>
    <scope>NUCLEOTIDE SEQUENCE</scope>
    <source>
        <strain evidence="8">DFI.6.55</strain>
    </source>
</reference>
<dbReference type="SUPFAM" id="SSF75005">
    <property type="entry name" value="Arabinanase/levansucrase/invertase"/>
    <property type="match status" value="1"/>
</dbReference>
<accession>A0AAW5BK61</accession>
<dbReference type="EC" id="3.2.1.26" evidence="2"/>
<feature type="domain" description="Glycosyl hydrolase family 32 C-terminal" evidence="7">
    <location>
        <begin position="421"/>
        <end position="478"/>
    </location>
</feature>
<evidence type="ECO:0000313" key="10">
    <source>
        <dbReference type="Proteomes" id="UP000669239"/>
    </source>
</evidence>
<dbReference type="InterPro" id="IPR023296">
    <property type="entry name" value="Glyco_hydro_beta-prop_sf"/>
</dbReference>
<comment type="caution">
    <text evidence="8">The sequence shown here is derived from an EMBL/GenBank/DDBJ whole genome shotgun (WGS) entry which is preliminary data.</text>
</comment>
<proteinExistence type="inferred from homology"/>
<protein>
    <recommendedName>
        <fullName evidence="2">beta-fructofuranosidase</fullName>
        <ecNumber evidence="2">3.2.1.26</ecNumber>
    </recommendedName>
</protein>
<dbReference type="RefSeq" id="WP_165640954.1">
    <property type="nucleotide sequence ID" value="NZ_JAAITT010000009.1"/>
</dbReference>
<evidence type="ECO:0000256" key="1">
    <source>
        <dbReference type="ARBA" id="ARBA00009902"/>
    </source>
</evidence>
<reference evidence="9 10" key="1">
    <citation type="journal article" date="2020" name="Cell Host Microbe">
        <title>Functional and Genomic Variation between Human-Derived Isolates of Lachnospiraceae Reveals Inter- and Intra-Species Diversity.</title>
        <authorList>
            <person name="Sorbara M.T."/>
            <person name="Littmann E.R."/>
            <person name="Fontana E."/>
            <person name="Moody T.U."/>
            <person name="Kohout C.E."/>
            <person name="Gjonbalaj M."/>
            <person name="Eaton V."/>
            <person name="Seok R."/>
            <person name="Leiner I.M."/>
            <person name="Pamer E.G."/>
        </authorList>
    </citation>
    <scope>NUCLEOTIDE SEQUENCE [LARGE SCALE GENOMIC DNA]</scope>
    <source>
        <strain evidence="9 10">MSK.1.17</strain>
    </source>
</reference>
<dbReference type="Proteomes" id="UP000669239">
    <property type="component" value="Unassembled WGS sequence"/>
</dbReference>
<evidence type="ECO:0000256" key="2">
    <source>
        <dbReference type="ARBA" id="ARBA00012758"/>
    </source>
</evidence>
<dbReference type="GO" id="GO:0004564">
    <property type="term" value="F:beta-fructofuranosidase activity"/>
    <property type="evidence" value="ECO:0007669"/>
    <property type="project" value="UniProtKB-EC"/>
</dbReference>
<dbReference type="EMBL" id="JAAITT010000009">
    <property type="protein sequence ID" value="NSJ48736.1"/>
    <property type="molecule type" value="Genomic_DNA"/>
</dbReference>
<dbReference type="CDD" id="cd08996">
    <property type="entry name" value="GH32_FFase"/>
    <property type="match status" value="1"/>
</dbReference>
<gene>
    <name evidence="9" type="ORF">G5B36_08470</name>
    <name evidence="8" type="ORF">L0N08_02990</name>
</gene>
<dbReference type="Pfam" id="PF08244">
    <property type="entry name" value="Glyco_hydro_32C"/>
    <property type="match status" value="1"/>
</dbReference>
<dbReference type="InterPro" id="IPR051214">
    <property type="entry name" value="GH32_Enzymes"/>
</dbReference>
<evidence type="ECO:0000259" key="7">
    <source>
        <dbReference type="Pfam" id="PF08244"/>
    </source>
</evidence>
<comment type="similarity">
    <text evidence="1 5">Belongs to the glycosyl hydrolase 32 family.</text>
</comment>
<dbReference type="Proteomes" id="UP001299608">
    <property type="component" value="Unassembled WGS sequence"/>
</dbReference>
<dbReference type="SMART" id="SM00640">
    <property type="entry name" value="Glyco_32"/>
    <property type="match status" value="1"/>
</dbReference>
<dbReference type="Pfam" id="PF00251">
    <property type="entry name" value="Glyco_hydro_32N"/>
    <property type="match status" value="2"/>
</dbReference>
<evidence type="ECO:0000259" key="6">
    <source>
        <dbReference type="Pfam" id="PF00251"/>
    </source>
</evidence>
<feature type="domain" description="Glycosyl hydrolase family 32 N-terminal" evidence="6">
    <location>
        <begin position="37"/>
        <end position="72"/>
    </location>
</feature>
<evidence type="ECO:0000256" key="3">
    <source>
        <dbReference type="ARBA" id="ARBA00022801"/>
    </source>
</evidence>
<dbReference type="Gene3D" id="2.115.10.20">
    <property type="entry name" value="Glycosyl hydrolase domain, family 43"/>
    <property type="match status" value="1"/>
</dbReference>
<feature type="domain" description="Glycosyl hydrolase family 32 N-terminal" evidence="6">
    <location>
        <begin position="85"/>
        <end position="353"/>
    </location>
</feature>
<evidence type="ECO:0000313" key="8">
    <source>
        <dbReference type="EMBL" id="MCG4744373.1"/>
    </source>
</evidence>
<dbReference type="InterPro" id="IPR013148">
    <property type="entry name" value="Glyco_hydro_32_N"/>
</dbReference>
<evidence type="ECO:0000256" key="4">
    <source>
        <dbReference type="ARBA" id="ARBA00023295"/>
    </source>
</evidence>
<organism evidence="8 11">
    <name type="scientific">Enterocloster aldenensis</name>
    <dbReference type="NCBI Taxonomy" id="358742"/>
    <lineage>
        <taxon>Bacteria</taxon>
        <taxon>Bacillati</taxon>
        <taxon>Bacillota</taxon>
        <taxon>Clostridia</taxon>
        <taxon>Lachnospirales</taxon>
        <taxon>Lachnospiraceae</taxon>
        <taxon>Enterocloster</taxon>
    </lineage>
</organism>
<dbReference type="SUPFAM" id="SSF49899">
    <property type="entry name" value="Concanavalin A-like lectins/glucanases"/>
    <property type="match status" value="1"/>
</dbReference>
<dbReference type="GO" id="GO:0005975">
    <property type="term" value="P:carbohydrate metabolic process"/>
    <property type="evidence" value="ECO:0007669"/>
    <property type="project" value="InterPro"/>
</dbReference>
<keyword evidence="4 5" id="KW-0326">Glycosidase</keyword>
<evidence type="ECO:0000313" key="11">
    <source>
        <dbReference type="Proteomes" id="UP001299608"/>
    </source>
</evidence>
<evidence type="ECO:0000256" key="5">
    <source>
        <dbReference type="RuleBase" id="RU362110"/>
    </source>
</evidence>
<dbReference type="InterPro" id="IPR013189">
    <property type="entry name" value="Glyco_hydro_32_C"/>
</dbReference>
<dbReference type="PANTHER" id="PTHR43101:SF1">
    <property type="entry name" value="BETA-FRUCTOSIDASE"/>
    <property type="match status" value="1"/>
</dbReference>
<keyword evidence="10" id="KW-1185">Reference proteome</keyword>
<dbReference type="InterPro" id="IPR001362">
    <property type="entry name" value="Glyco_hydro_32"/>
</dbReference>
<dbReference type="PANTHER" id="PTHR43101">
    <property type="entry name" value="BETA-FRUCTOSIDASE"/>
    <property type="match status" value="1"/>
</dbReference>
<dbReference type="Gene3D" id="2.60.120.560">
    <property type="entry name" value="Exo-inulinase, domain 1"/>
    <property type="match status" value="1"/>
</dbReference>
<dbReference type="InterPro" id="IPR013320">
    <property type="entry name" value="ConA-like_dom_sf"/>
</dbReference>